<evidence type="ECO:0000313" key="2">
    <source>
        <dbReference type="Proteomes" id="UP000248214"/>
    </source>
</evidence>
<evidence type="ECO:0000313" key="1">
    <source>
        <dbReference type="EMBL" id="PYZ94910.1"/>
    </source>
</evidence>
<dbReference type="InterPro" id="IPR010461">
    <property type="entry name" value="ComK"/>
</dbReference>
<sequence length="165" mass="18892">MTVTEAVQDDYRITKDTMALLPSYQDGSRTLVYETTKRIYVNQTSKEIVNNGCLEGFSSYDGRRMAAIYQTGKNYNVPIAINPYKNIFAFPTNSPSNYDCIWLFYHHIQDISSAKNNPKHSIVTMSDNAHILVPVSSFTLKKKMYLTSHCVLCCQQIWDNNKEAK</sequence>
<protein>
    <submittedName>
        <fullName evidence="1">Competence protein</fullName>
    </submittedName>
</protein>
<organism evidence="1 2">
    <name type="scientific">Salipaludibacillus keqinensis</name>
    <dbReference type="NCBI Taxonomy" id="2045207"/>
    <lineage>
        <taxon>Bacteria</taxon>
        <taxon>Bacillati</taxon>
        <taxon>Bacillota</taxon>
        <taxon>Bacilli</taxon>
        <taxon>Bacillales</taxon>
        <taxon>Bacillaceae</taxon>
    </lineage>
</organism>
<proteinExistence type="predicted"/>
<dbReference type="Pfam" id="PF06338">
    <property type="entry name" value="ComK"/>
    <property type="match status" value="1"/>
</dbReference>
<dbReference type="RefSeq" id="WP_110608543.1">
    <property type="nucleotide sequence ID" value="NZ_PDOD01000001.1"/>
</dbReference>
<accession>A0A323TK06</accession>
<dbReference type="GO" id="GO:0030420">
    <property type="term" value="P:establishment of competence for transformation"/>
    <property type="evidence" value="ECO:0007669"/>
    <property type="project" value="InterPro"/>
</dbReference>
<reference evidence="1 2" key="1">
    <citation type="submission" date="2017-10" db="EMBL/GenBank/DDBJ databases">
        <title>Bacillus sp. nov., a halophilic bacterium isolated from a Keqin Lake.</title>
        <authorList>
            <person name="Wang H."/>
        </authorList>
    </citation>
    <scope>NUCLEOTIDE SEQUENCE [LARGE SCALE GENOMIC DNA]</scope>
    <source>
        <strain evidence="1 2">KQ-12</strain>
    </source>
</reference>
<dbReference type="OrthoDB" id="2417337at2"/>
<comment type="caution">
    <text evidence="1">The sequence shown here is derived from an EMBL/GenBank/DDBJ whole genome shotgun (WGS) entry which is preliminary data.</text>
</comment>
<keyword evidence="2" id="KW-1185">Reference proteome</keyword>
<dbReference type="Proteomes" id="UP000248214">
    <property type="component" value="Unassembled WGS sequence"/>
</dbReference>
<gene>
    <name evidence="1" type="ORF">CR194_05145</name>
</gene>
<name>A0A323TK06_9BACI</name>
<dbReference type="EMBL" id="PDOD01000001">
    <property type="protein sequence ID" value="PYZ94910.1"/>
    <property type="molecule type" value="Genomic_DNA"/>
</dbReference>
<dbReference type="AlphaFoldDB" id="A0A323TK06"/>